<evidence type="ECO:0000259" key="1">
    <source>
        <dbReference type="Pfam" id="PF08386"/>
    </source>
</evidence>
<dbReference type="InterPro" id="IPR013595">
    <property type="entry name" value="Pept_S33_TAP-like_C"/>
</dbReference>
<sequence>MTKKFTNVQVHSTNVRLYRGRQRIKRIALYFLWNHTPTISKIITKKAFFTPAKYRTNSVERSYLEHATAFEISVNDKTIQCWKWGRGPGILLVHGWSGRGIQLHGFIEPLIRAGYAVFTFDGPGHGESQGKTSSYFELTDAVRAFISSSNGNNIKGVVAYSLGGSAVINGLAKENHSLEAVLIAPALKLNDVLHKTFTHHGVPQTIYQNLILEFEHKFGYNMHRDDPHKLVKEITPKILIVHDRNDLVIPYIDSKEVAEQLENVVLHTTRGLGHKRILNDSSVIDLTVKHFESNGG</sequence>
<dbReference type="AlphaFoldDB" id="A0A8J6TM83"/>
<comment type="caution">
    <text evidence="3">The sequence shown here is derived from an EMBL/GenBank/DDBJ whole genome shotgun (WGS) entry which is preliminary data.</text>
</comment>
<feature type="domain" description="AB hydrolase-1" evidence="2">
    <location>
        <begin position="90"/>
        <end position="191"/>
    </location>
</feature>
<organism evidence="3 4">
    <name type="scientific">Candidatus Desulfatibia vada</name>
    <dbReference type="NCBI Taxonomy" id="2841696"/>
    <lineage>
        <taxon>Bacteria</taxon>
        <taxon>Pseudomonadati</taxon>
        <taxon>Thermodesulfobacteriota</taxon>
        <taxon>Desulfobacteria</taxon>
        <taxon>Desulfobacterales</taxon>
        <taxon>Desulfobacterales incertae sedis</taxon>
        <taxon>Candidatus Desulfatibia</taxon>
    </lineage>
</organism>
<dbReference type="GO" id="GO:0016787">
    <property type="term" value="F:hydrolase activity"/>
    <property type="evidence" value="ECO:0007669"/>
    <property type="project" value="UniProtKB-KW"/>
</dbReference>
<feature type="domain" description="Peptidase S33 tripeptidyl aminopeptidase-like C-terminal" evidence="1">
    <location>
        <begin position="227"/>
        <end position="291"/>
    </location>
</feature>
<dbReference type="Pfam" id="PF12697">
    <property type="entry name" value="Abhydrolase_6"/>
    <property type="match status" value="1"/>
</dbReference>
<dbReference type="PANTHER" id="PTHR43194:SF2">
    <property type="entry name" value="PEROXISOMAL MEMBRANE PROTEIN LPX1"/>
    <property type="match status" value="1"/>
</dbReference>
<evidence type="ECO:0000313" key="3">
    <source>
        <dbReference type="EMBL" id="MBC8432246.1"/>
    </source>
</evidence>
<dbReference type="Proteomes" id="UP000605201">
    <property type="component" value="Unassembled WGS sequence"/>
</dbReference>
<dbReference type="InterPro" id="IPR050228">
    <property type="entry name" value="Carboxylesterase_BioH"/>
</dbReference>
<gene>
    <name evidence="3" type="ORF">H8D96_10025</name>
</gene>
<keyword evidence="3" id="KW-0378">Hydrolase</keyword>
<dbReference type="EMBL" id="JACNIG010000213">
    <property type="protein sequence ID" value="MBC8432246.1"/>
    <property type="molecule type" value="Genomic_DNA"/>
</dbReference>
<dbReference type="SUPFAM" id="SSF53474">
    <property type="entry name" value="alpha/beta-Hydrolases"/>
    <property type="match status" value="1"/>
</dbReference>
<dbReference type="Gene3D" id="3.40.50.1820">
    <property type="entry name" value="alpha/beta hydrolase"/>
    <property type="match status" value="1"/>
</dbReference>
<dbReference type="InterPro" id="IPR029058">
    <property type="entry name" value="AB_hydrolase_fold"/>
</dbReference>
<protein>
    <submittedName>
        <fullName evidence="3">Alpha/beta hydrolase</fullName>
    </submittedName>
</protein>
<accession>A0A8J6TM83</accession>
<name>A0A8J6TM83_9BACT</name>
<evidence type="ECO:0000313" key="4">
    <source>
        <dbReference type="Proteomes" id="UP000605201"/>
    </source>
</evidence>
<reference evidence="3 4" key="1">
    <citation type="submission" date="2020-08" db="EMBL/GenBank/DDBJ databases">
        <title>Bridging the membrane lipid divide: bacteria of the FCB group superphylum have the potential to synthesize archaeal ether lipids.</title>
        <authorList>
            <person name="Villanueva L."/>
            <person name="Von Meijenfeldt F.A.B."/>
            <person name="Westbye A.B."/>
            <person name="Yadav S."/>
            <person name="Hopmans E.C."/>
            <person name="Dutilh B.E."/>
            <person name="Sinninghe Damste J.S."/>
        </authorList>
    </citation>
    <scope>NUCLEOTIDE SEQUENCE [LARGE SCALE GENOMIC DNA]</scope>
    <source>
        <strain evidence="3">NIOZ-UU17</strain>
    </source>
</reference>
<dbReference type="InterPro" id="IPR000073">
    <property type="entry name" value="AB_hydrolase_1"/>
</dbReference>
<proteinExistence type="predicted"/>
<dbReference type="Pfam" id="PF08386">
    <property type="entry name" value="Abhydrolase_4"/>
    <property type="match status" value="1"/>
</dbReference>
<dbReference type="PANTHER" id="PTHR43194">
    <property type="entry name" value="HYDROLASE ALPHA/BETA FOLD FAMILY"/>
    <property type="match status" value="1"/>
</dbReference>
<evidence type="ECO:0000259" key="2">
    <source>
        <dbReference type="Pfam" id="PF12697"/>
    </source>
</evidence>